<dbReference type="Proteomes" id="UP000030748">
    <property type="component" value="Unassembled WGS sequence"/>
</dbReference>
<evidence type="ECO:0000313" key="1">
    <source>
        <dbReference type="EMBL" id="EYU39069.1"/>
    </source>
</evidence>
<protein>
    <submittedName>
        <fullName evidence="1">Uncharacterized protein</fullName>
    </submittedName>
</protein>
<feature type="non-terminal residue" evidence="1">
    <location>
        <position position="17"/>
    </location>
</feature>
<sequence>MAAVRALTVVAIKALAG</sequence>
<keyword evidence="2" id="KW-1185">Reference proteome</keyword>
<accession>A0A022RGD9</accession>
<reference evidence="1 2" key="1">
    <citation type="journal article" date="2013" name="Proc. Natl. Acad. Sci. U.S.A.">
        <title>Fine-scale variation in meiotic recombination in Mimulus inferred from population shotgun sequencing.</title>
        <authorList>
            <person name="Hellsten U."/>
            <person name="Wright K.M."/>
            <person name="Jenkins J."/>
            <person name="Shu S."/>
            <person name="Yuan Y."/>
            <person name="Wessler S.R."/>
            <person name="Schmutz J."/>
            <person name="Willis J.H."/>
            <person name="Rokhsar D.S."/>
        </authorList>
    </citation>
    <scope>NUCLEOTIDE SEQUENCE [LARGE SCALE GENOMIC DNA]</scope>
    <source>
        <strain evidence="2">cv. DUN x IM62</strain>
    </source>
</reference>
<dbReference type="EMBL" id="KI630456">
    <property type="protein sequence ID" value="EYU39069.1"/>
    <property type="molecule type" value="Genomic_DNA"/>
</dbReference>
<gene>
    <name evidence="1" type="ORF">MIMGU_mgv1a0223222mg</name>
</gene>
<evidence type="ECO:0000313" key="2">
    <source>
        <dbReference type="Proteomes" id="UP000030748"/>
    </source>
</evidence>
<organism evidence="1 2">
    <name type="scientific">Erythranthe guttata</name>
    <name type="common">Yellow monkey flower</name>
    <name type="synonym">Mimulus guttatus</name>
    <dbReference type="NCBI Taxonomy" id="4155"/>
    <lineage>
        <taxon>Eukaryota</taxon>
        <taxon>Viridiplantae</taxon>
        <taxon>Streptophyta</taxon>
        <taxon>Embryophyta</taxon>
        <taxon>Tracheophyta</taxon>
        <taxon>Spermatophyta</taxon>
        <taxon>Magnoliopsida</taxon>
        <taxon>eudicotyledons</taxon>
        <taxon>Gunneridae</taxon>
        <taxon>Pentapetalae</taxon>
        <taxon>asterids</taxon>
        <taxon>lamiids</taxon>
        <taxon>Lamiales</taxon>
        <taxon>Phrymaceae</taxon>
        <taxon>Erythranthe</taxon>
    </lineage>
</organism>
<dbReference type="AlphaFoldDB" id="A0A022RGD9"/>
<proteinExistence type="predicted"/>
<name>A0A022RGD9_ERYGU</name>